<dbReference type="EMBL" id="CAJNOM010000287">
    <property type="protein sequence ID" value="CAF1322623.1"/>
    <property type="molecule type" value="Genomic_DNA"/>
</dbReference>
<comment type="caution">
    <text evidence="3">The sequence shown here is derived from an EMBL/GenBank/DDBJ whole genome shotgun (WGS) entry which is preliminary data.</text>
</comment>
<dbReference type="EMBL" id="CAJNOI010000108">
    <property type="protein sequence ID" value="CAF1072073.1"/>
    <property type="molecule type" value="Genomic_DNA"/>
</dbReference>
<dbReference type="Proteomes" id="UP000663877">
    <property type="component" value="Unassembled WGS sequence"/>
</dbReference>
<evidence type="ECO:0000313" key="2">
    <source>
        <dbReference type="EMBL" id="CAF1072073.1"/>
    </source>
</evidence>
<evidence type="ECO:0000313" key="4">
    <source>
        <dbReference type="EMBL" id="CAF1325051.1"/>
    </source>
</evidence>
<keyword evidence="1" id="KW-0812">Transmembrane</keyword>
<dbReference type="AlphaFoldDB" id="A0A815FF37"/>
<organism evidence="3 5">
    <name type="scientific">Adineta steineri</name>
    <dbReference type="NCBI Taxonomy" id="433720"/>
    <lineage>
        <taxon>Eukaryota</taxon>
        <taxon>Metazoa</taxon>
        <taxon>Spiralia</taxon>
        <taxon>Gnathifera</taxon>
        <taxon>Rotifera</taxon>
        <taxon>Eurotatoria</taxon>
        <taxon>Bdelloidea</taxon>
        <taxon>Adinetida</taxon>
        <taxon>Adinetidae</taxon>
        <taxon>Adineta</taxon>
    </lineage>
</organism>
<protein>
    <submittedName>
        <fullName evidence="3">Uncharacterized protein</fullName>
    </submittedName>
</protein>
<dbReference type="EMBL" id="CAJNOM010000290">
    <property type="protein sequence ID" value="CAF1325051.1"/>
    <property type="molecule type" value="Genomic_DNA"/>
</dbReference>
<evidence type="ECO:0000313" key="5">
    <source>
        <dbReference type="Proteomes" id="UP000663832"/>
    </source>
</evidence>
<evidence type="ECO:0000256" key="1">
    <source>
        <dbReference type="SAM" id="Phobius"/>
    </source>
</evidence>
<proteinExistence type="predicted"/>
<keyword evidence="5" id="KW-1185">Reference proteome</keyword>
<feature type="transmembrane region" description="Helical" evidence="1">
    <location>
        <begin position="21"/>
        <end position="45"/>
    </location>
</feature>
<gene>
    <name evidence="2" type="ORF">BJG266_LOCUS19766</name>
    <name evidence="3" type="ORF">QVE165_LOCUS32430</name>
    <name evidence="4" type="ORF">QVE165_LOCUS32563</name>
</gene>
<name>A0A815FF37_9BILA</name>
<evidence type="ECO:0000313" key="3">
    <source>
        <dbReference type="EMBL" id="CAF1322623.1"/>
    </source>
</evidence>
<keyword evidence="1" id="KW-0472">Membrane</keyword>
<reference evidence="3" key="1">
    <citation type="submission" date="2021-02" db="EMBL/GenBank/DDBJ databases">
        <authorList>
            <person name="Nowell W R."/>
        </authorList>
    </citation>
    <scope>NUCLEOTIDE SEQUENCE</scope>
</reference>
<dbReference type="Proteomes" id="UP000663832">
    <property type="component" value="Unassembled WGS sequence"/>
</dbReference>
<keyword evidence="1" id="KW-1133">Transmembrane helix</keyword>
<accession>A0A815FF37</accession>
<sequence length="134" mass="14294">MMNYRAEKSKKSEELEIPTAWQLLSTLYESFGIFLELILLFPLYILTKLGFTNIIPTLLSGNVALGPAFVAAAVTMVACSVGIGLGVGLGVGLTCSHNDTLMNNTLMNNTITTNITSTTNSPMFSVGFTPVLIG</sequence>
<feature type="transmembrane region" description="Helical" evidence="1">
    <location>
        <begin position="65"/>
        <end position="93"/>
    </location>
</feature>